<accession>A0ABV2IUH9</accession>
<evidence type="ECO:0000256" key="5">
    <source>
        <dbReference type="ARBA" id="ARBA00023065"/>
    </source>
</evidence>
<evidence type="ECO:0000256" key="7">
    <source>
        <dbReference type="ARBA" id="ARBA00023173"/>
    </source>
</evidence>
<dbReference type="Proteomes" id="UP001549047">
    <property type="component" value="Unassembled WGS sequence"/>
</dbReference>
<comment type="subcellular location">
    <subcellularLocation>
        <location evidence="1">Membrane</location>
        <topology evidence="1">Multi-pass membrane protein</topology>
    </subcellularLocation>
</comment>
<evidence type="ECO:0000256" key="9">
    <source>
        <dbReference type="ARBA" id="ARBA00023303"/>
    </source>
</evidence>
<dbReference type="InterPro" id="IPR046342">
    <property type="entry name" value="CBS_dom_sf"/>
</dbReference>
<keyword evidence="4 10" id="KW-1133">Transmembrane helix</keyword>
<proteinExistence type="predicted"/>
<dbReference type="InterPro" id="IPR050368">
    <property type="entry name" value="ClC-type_chloride_channel"/>
</dbReference>
<evidence type="ECO:0000256" key="3">
    <source>
        <dbReference type="ARBA" id="ARBA00022692"/>
    </source>
</evidence>
<evidence type="ECO:0000256" key="1">
    <source>
        <dbReference type="ARBA" id="ARBA00004141"/>
    </source>
</evidence>
<feature type="transmembrane region" description="Helical" evidence="10">
    <location>
        <begin position="373"/>
        <end position="399"/>
    </location>
</feature>
<keyword evidence="3 10" id="KW-0812">Transmembrane</keyword>
<protein>
    <submittedName>
        <fullName evidence="11">CIC family chloride channel protein</fullName>
    </submittedName>
</protein>
<dbReference type="PANTHER" id="PTHR43427:SF6">
    <property type="entry name" value="CHLORIDE CHANNEL PROTEIN CLC-E"/>
    <property type="match status" value="1"/>
</dbReference>
<dbReference type="PANTHER" id="PTHR43427">
    <property type="entry name" value="CHLORIDE CHANNEL PROTEIN CLC-E"/>
    <property type="match status" value="1"/>
</dbReference>
<evidence type="ECO:0000256" key="4">
    <source>
        <dbReference type="ARBA" id="ARBA00022989"/>
    </source>
</evidence>
<dbReference type="SUPFAM" id="SSF54631">
    <property type="entry name" value="CBS-domain pair"/>
    <property type="match status" value="1"/>
</dbReference>
<dbReference type="Pfam" id="PF00654">
    <property type="entry name" value="Voltage_CLC"/>
    <property type="match status" value="1"/>
</dbReference>
<dbReference type="EMBL" id="JBEPMB010000001">
    <property type="protein sequence ID" value="MET3612061.1"/>
    <property type="molecule type" value="Genomic_DNA"/>
</dbReference>
<dbReference type="PRINTS" id="PR00762">
    <property type="entry name" value="CLCHANNEL"/>
</dbReference>
<dbReference type="CDD" id="cd00400">
    <property type="entry name" value="Voltage_gated_ClC"/>
    <property type="match status" value="1"/>
</dbReference>
<keyword evidence="8" id="KW-0868">Chloride</keyword>
<feature type="transmembrane region" description="Helical" evidence="10">
    <location>
        <begin position="306"/>
        <end position="329"/>
    </location>
</feature>
<feature type="transmembrane region" description="Helical" evidence="10">
    <location>
        <begin position="236"/>
        <end position="257"/>
    </location>
</feature>
<keyword evidence="9" id="KW-0407">Ion channel</keyword>
<evidence type="ECO:0000313" key="12">
    <source>
        <dbReference type="Proteomes" id="UP001549047"/>
    </source>
</evidence>
<name>A0ABV2IUH9_9HYPH</name>
<sequence>MSVPSQTASGHVLNLREKLVRFREIWLLGLAALAGVFAGAVVTAMSWITNHAHSILFQIPLNERLSGQDALASPWFALVPVAGGVIMAVLAALSKRLFTRPPVDPIEANALHGGRMSVRESLMVSLQTMVSSSYGASVGLEAGYTQASSGLVSHVAGRLGLRRAEIRTLVGCASAGAISAAFGAPLTGAFYGFELIIGTYTVAAVAPVMTASLAASLTASWLGAEQNPIEIGLTQAMSAAALAPYLFLGILGALAAVTVMQLVTATENLFRISRCPVWLRPVVGGGIVGLLGLISPHVLSSGHGALHLDLVGAATWQFLAVLFALKLLASAVSLGSGFRGGLFFASLYLGAILGKSVALALGELGLIHGFSPLYASLVGMASLAVGVVGGPLTMSFLVLETTRDLGITGAVLVASIVSAVVVRETFGYSFSTWRLHLRGETIRSAHDVGWMRNLTVGRMMRPDVKTAPQTLSLSDFRKQFPLGASQRVIAVDANGGYAGMVIVADAYAPEIDQSGKTTVADLARNRDTMLMPFMNAREAAQTFQIAYAEELAVVDSLSSKKVMGLLTEQHLLRRYAEELDKARRDLTGEG</sequence>
<comment type="caution">
    <text evidence="11">The sequence shown here is derived from an EMBL/GenBank/DDBJ whole genome shotgun (WGS) entry which is preliminary data.</text>
</comment>
<keyword evidence="7" id="KW-0869">Chloride channel</keyword>
<evidence type="ECO:0000313" key="11">
    <source>
        <dbReference type="EMBL" id="MET3612061.1"/>
    </source>
</evidence>
<reference evidence="11 12" key="1">
    <citation type="submission" date="2024-06" db="EMBL/GenBank/DDBJ databases">
        <title>Genomic Encyclopedia of Type Strains, Phase IV (KMG-IV): sequencing the most valuable type-strain genomes for metagenomic binning, comparative biology and taxonomic classification.</title>
        <authorList>
            <person name="Goeker M."/>
        </authorList>
    </citation>
    <scope>NUCLEOTIDE SEQUENCE [LARGE SCALE GENOMIC DNA]</scope>
    <source>
        <strain evidence="11 12">DSM 29780</strain>
    </source>
</reference>
<feature type="transmembrane region" description="Helical" evidence="10">
    <location>
        <begin position="277"/>
        <end position="294"/>
    </location>
</feature>
<keyword evidence="2" id="KW-0813">Transport</keyword>
<evidence type="ECO:0000256" key="10">
    <source>
        <dbReference type="SAM" id="Phobius"/>
    </source>
</evidence>
<dbReference type="InterPro" id="IPR014743">
    <property type="entry name" value="Cl-channel_core"/>
</dbReference>
<feature type="transmembrane region" description="Helical" evidence="10">
    <location>
        <begin position="25"/>
        <end position="48"/>
    </location>
</feature>
<keyword evidence="6 10" id="KW-0472">Membrane</keyword>
<dbReference type="InterPro" id="IPR001807">
    <property type="entry name" value="ClC"/>
</dbReference>
<feature type="transmembrane region" description="Helical" evidence="10">
    <location>
        <begin position="405"/>
        <end position="422"/>
    </location>
</feature>
<evidence type="ECO:0000256" key="6">
    <source>
        <dbReference type="ARBA" id="ARBA00023136"/>
    </source>
</evidence>
<organism evidence="11 12">
    <name type="scientific">Rhizobium aquaticum</name>
    <dbReference type="NCBI Taxonomy" id="1549636"/>
    <lineage>
        <taxon>Bacteria</taxon>
        <taxon>Pseudomonadati</taxon>
        <taxon>Pseudomonadota</taxon>
        <taxon>Alphaproteobacteria</taxon>
        <taxon>Hyphomicrobiales</taxon>
        <taxon>Rhizobiaceae</taxon>
        <taxon>Rhizobium/Agrobacterium group</taxon>
        <taxon>Rhizobium</taxon>
    </lineage>
</organism>
<evidence type="ECO:0000256" key="8">
    <source>
        <dbReference type="ARBA" id="ARBA00023214"/>
    </source>
</evidence>
<dbReference type="SUPFAM" id="SSF81340">
    <property type="entry name" value="Clc chloride channel"/>
    <property type="match status" value="1"/>
</dbReference>
<gene>
    <name evidence="11" type="ORF">ABID16_000366</name>
</gene>
<dbReference type="RefSeq" id="WP_354554649.1">
    <property type="nucleotide sequence ID" value="NZ_JBEPMB010000001.1"/>
</dbReference>
<keyword evidence="12" id="KW-1185">Reference proteome</keyword>
<feature type="transmembrane region" description="Helical" evidence="10">
    <location>
        <begin position="341"/>
        <end position="361"/>
    </location>
</feature>
<feature type="transmembrane region" description="Helical" evidence="10">
    <location>
        <begin position="168"/>
        <end position="191"/>
    </location>
</feature>
<dbReference type="Gene3D" id="1.10.3080.10">
    <property type="entry name" value="Clc chloride channel"/>
    <property type="match status" value="1"/>
</dbReference>
<feature type="transmembrane region" description="Helical" evidence="10">
    <location>
        <begin position="75"/>
        <end position="93"/>
    </location>
</feature>
<keyword evidence="5" id="KW-0406">Ion transport</keyword>
<dbReference type="Gene3D" id="3.10.580.10">
    <property type="entry name" value="CBS-domain"/>
    <property type="match status" value="1"/>
</dbReference>
<evidence type="ECO:0000256" key="2">
    <source>
        <dbReference type="ARBA" id="ARBA00022448"/>
    </source>
</evidence>